<dbReference type="EMBL" id="FWPT01000006">
    <property type="protein sequence ID" value="SMA48845.1"/>
    <property type="molecule type" value="Genomic_DNA"/>
</dbReference>
<dbReference type="InterPro" id="IPR017871">
    <property type="entry name" value="ABC_transporter-like_CS"/>
</dbReference>
<evidence type="ECO:0000313" key="6">
    <source>
        <dbReference type="EMBL" id="SMA48845.1"/>
    </source>
</evidence>
<dbReference type="Proteomes" id="UP000196573">
    <property type="component" value="Unassembled WGS sequence"/>
</dbReference>
<dbReference type="InterPro" id="IPR003593">
    <property type="entry name" value="AAA+_ATPase"/>
</dbReference>
<evidence type="ECO:0000313" key="7">
    <source>
        <dbReference type="Proteomes" id="UP000196573"/>
    </source>
</evidence>
<protein>
    <submittedName>
        <fullName evidence="6">Iron(3+)-hydroxamate import ATP-binding protein FhuC</fullName>
        <ecNumber evidence="6">3.6.3.34</ecNumber>
    </submittedName>
</protein>
<keyword evidence="6" id="KW-0378">Hydrolase</keyword>
<dbReference type="PANTHER" id="PTHR42794:SF2">
    <property type="entry name" value="ABC TRANSPORTER ATP-BINDING PROTEIN"/>
    <property type="match status" value="1"/>
</dbReference>
<sequence length="260" mass="28675">MSQTALQVQKLCWSVNGRQILDSISFVLEPGSFTGLAGANGAGKTSLLRCIYRACRPDSGHVLFEGQDVWQLSARENARQMAVVLQEHHGDFGLTVRDVVAMGLIPHRNVMGWESAAEKQQIVEALEQVNLGDKARQSFISLSGGEKQRALIARALVQKPRLLILDEPTNHLDINYQLEMLQLARDSGITVLASIHDLNIAAQFCDRLLVLNHGRLVADDNCRSVFSSGVLEQAFNLHSHVDDHPVTGSPRISFYRAMAV</sequence>
<evidence type="ECO:0000256" key="2">
    <source>
        <dbReference type="ARBA" id="ARBA00022448"/>
    </source>
</evidence>
<gene>
    <name evidence="6" type="primary">fhuC_1</name>
    <name evidence="6" type="ORF">EHSB41UT_02926</name>
</gene>
<organism evidence="6 7">
    <name type="scientific">Parendozoicomonas haliclonae</name>
    <dbReference type="NCBI Taxonomy" id="1960125"/>
    <lineage>
        <taxon>Bacteria</taxon>
        <taxon>Pseudomonadati</taxon>
        <taxon>Pseudomonadota</taxon>
        <taxon>Gammaproteobacteria</taxon>
        <taxon>Oceanospirillales</taxon>
        <taxon>Endozoicomonadaceae</taxon>
        <taxon>Parendozoicomonas</taxon>
    </lineage>
</organism>
<dbReference type="EC" id="3.6.3.34" evidence="6"/>
<evidence type="ECO:0000259" key="5">
    <source>
        <dbReference type="PROSITE" id="PS50893"/>
    </source>
</evidence>
<comment type="similarity">
    <text evidence="1">Belongs to the ABC transporter superfamily.</text>
</comment>
<dbReference type="InterPro" id="IPR027417">
    <property type="entry name" value="P-loop_NTPase"/>
</dbReference>
<dbReference type="SMART" id="SM00382">
    <property type="entry name" value="AAA"/>
    <property type="match status" value="1"/>
</dbReference>
<dbReference type="AlphaFoldDB" id="A0A1X7ALY6"/>
<feature type="domain" description="ABC transporter" evidence="5">
    <location>
        <begin position="6"/>
        <end position="238"/>
    </location>
</feature>
<keyword evidence="3" id="KW-0547">Nucleotide-binding</keyword>
<proteinExistence type="inferred from homology"/>
<dbReference type="Pfam" id="PF00005">
    <property type="entry name" value="ABC_tran"/>
    <property type="match status" value="1"/>
</dbReference>
<evidence type="ECO:0000256" key="1">
    <source>
        <dbReference type="ARBA" id="ARBA00005417"/>
    </source>
</evidence>
<keyword evidence="4 6" id="KW-0067">ATP-binding</keyword>
<dbReference type="RefSeq" id="WP_087111142.1">
    <property type="nucleotide sequence ID" value="NZ_CBCSCN010000006.1"/>
</dbReference>
<dbReference type="SUPFAM" id="SSF52540">
    <property type="entry name" value="P-loop containing nucleoside triphosphate hydrolases"/>
    <property type="match status" value="1"/>
</dbReference>
<dbReference type="GO" id="GO:0005524">
    <property type="term" value="F:ATP binding"/>
    <property type="evidence" value="ECO:0007669"/>
    <property type="project" value="UniProtKB-KW"/>
</dbReference>
<dbReference type="GO" id="GO:0016887">
    <property type="term" value="F:ATP hydrolysis activity"/>
    <property type="evidence" value="ECO:0007669"/>
    <property type="project" value="InterPro"/>
</dbReference>
<dbReference type="FunFam" id="3.40.50.300:FF:000134">
    <property type="entry name" value="Iron-enterobactin ABC transporter ATP-binding protein"/>
    <property type="match status" value="1"/>
</dbReference>
<dbReference type="InterPro" id="IPR003439">
    <property type="entry name" value="ABC_transporter-like_ATP-bd"/>
</dbReference>
<keyword evidence="2" id="KW-0813">Transport</keyword>
<dbReference type="PROSITE" id="PS50893">
    <property type="entry name" value="ABC_TRANSPORTER_2"/>
    <property type="match status" value="1"/>
</dbReference>
<dbReference type="Gene3D" id="3.40.50.300">
    <property type="entry name" value="P-loop containing nucleotide triphosphate hydrolases"/>
    <property type="match status" value="1"/>
</dbReference>
<dbReference type="OrthoDB" id="6461291at2"/>
<dbReference type="PROSITE" id="PS00211">
    <property type="entry name" value="ABC_TRANSPORTER_1"/>
    <property type="match status" value="1"/>
</dbReference>
<accession>A0A1X7ALY6</accession>
<reference evidence="6 7" key="1">
    <citation type="submission" date="2017-03" db="EMBL/GenBank/DDBJ databases">
        <authorList>
            <person name="Afonso C.L."/>
            <person name="Miller P.J."/>
            <person name="Scott M.A."/>
            <person name="Spackman E."/>
            <person name="Goraichik I."/>
            <person name="Dimitrov K.M."/>
            <person name="Suarez D.L."/>
            <person name="Swayne D.E."/>
        </authorList>
    </citation>
    <scope>NUCLEOTIDE SEQUENCE [LARGE SCALE GENOMIC DNA]</scope>
    <source>
        <strain evidence="6">SB41UT1</strain>
    </source>
</reference>
<keyword evidence="7" id="KW-1185">Reference proteome</keyword>
<evidence type="ECO:0000256" key="4">
    <source>
        <dbReference type="ARBA" id="ARBA00022840"/>
    </source>
</evidence>
<dbReference type="PANTHER" id="PTHR42794">
    <property type="entry name" value="HEMIN IMPORT ATP-BINDING PROTEIN HMUV"/>
    <property type="match status" value="1"/>
</dbReference>
<evidence type="ECO:0000256" key="3">
    <source>
        <dbReference type="ARBA" id="ARBA00022741"/>
    </source>
</evidence>
<dbReference type="CDD" id="cd03214">
    <property type="entry name" value="ABC_Iron-Siderophores_B12_Hemin"/>
    <property type="match status" value="1"/>
</dbReference>
<name>A0A1X7ALY6_9GAMM</name>